<comment type="caution">
    <text evidence="1">The sequence shown here is derived from an EMBL/GenBank/DDBJ whole genome shotgun (WGS) entry which is preliminary data.</text>
</comment>
<dbReference type="InterPro" id="IPR001611">
    <property type="entry name" value="Leu-rich_rpt"/>
</dbReference>
<dbReference type="SUPFAM" id="SSF52047">
    <property type="entry name" value="RNI-like"/>
    <property type="match status" value="1"/>
</dbReference>
<sequence>SRLPIPQSRVQAVLTQTYELREYPIPRLFVVLPQDPSGWDTLSPFSNKFHRYFLCECGGHTKSINNKTEISHGIHFAKHEGYQIVRPSEFFQQHGPYVFTILRMLKLGVSVAGVADNIEPGMDHIIDWMNKVSADEGEAVDEFAQWMEKKEVLEGTDLRKLGTFLKDNDGNKVSGNLYRIVTNEDHVKWVCIDQLSYELSRERSQGVPARVVFRFNENVVKSIGRAVLFGTGKARFVYELDINLDWAVLKVILKYRRMHSGNQEYQFFALDFNNFGRASIRGKEFGILAEVLKTNLTLTTWNLRNNSIGDDGAKALAEALKTNSTCVTRLGR</sequence>
<keyword evidence="2" id="KW-1185">Reference proteome</keyword>
<dbReference type="Pfam" id="PF13516">
    <property type="entry name" value="LRR_6"/>
    <property type="match status" value="1"/>
</dbReference>
<dbReference type="EMBL" id="JAAAIL010002229">
    <property type="protein sequence ID" value="KAG0259143.1"/>
    <property type="molecule type" value="Genomic_DNA"/>
</dbReference>
<dbReference type="InterPro" id="IPR032675">
    <property type="entry name" value="LRR_dom_sf"/>
</dbReference>
<gene>
    <name evidence="1" type="ORF">BGZ95_004768</name>
</gene>
<dbReference type="Proteomes" id="UP001194580">
    <property type="component" value="Unassembled WGS sequence"/>
</dbReference>
<organism evidence="1 2">
    <name type="scientific">Linnemannia exigua</name>
    <dbReference type="NCBI Taxonomy" id="604196"/>
    <lineage>
        <taxon>Eukaryota</taxon>
        <taxon>Fungi</taxon>
        <taxon>Fungi incertae sedis</taxon>
        <taxon>Mucoromycota</taxon>
        <taxon>Mortierellomycotina</taxon>
        <taxon>Mortierellomycetes</taxon>
        <taxon>Mortierellales</taxon>
        <taxon>Mortierellaceae</taxon>
        <taxon>Linnemannia</taxon>
    </lineage>
</organism>
<dbReference type="SMART" id="SM00368">
    <property type="entry name" value="LRR_RI"/>
    <property type="match status" value="1"/>
</dbReference>
<reference evidence="1" key="1">
    <citation type="journal article" date="2020" name="Fungal Divers.">
        <title>Resolving the Mortierellaceae phylogeny through synthesis of multi-gene phylogenetics and phylogenomics.</title>
        <authorList>
            <person name="Vandepol N."/>
            <person name="Liber J."/>
            <person name="Desiro A."/>
            <person name="Na H."/>
            <person name="Kennedy M."/>
            <person name="Barry K."/>
            <person name="Grigoriev I.V."/>
            <person name="Miller A.N."/>
            <person name="O'Donnell K."/>
            <person name="Stajich J.E."/>
            <person name="Bonito G."/>
        </authorList>
    </citation>
    <scope>NUCLEOTIDE SEQUENCE</scope>
    <source>
        <strain evidence="1">NRRL 28262</strain>
    </source>
</reference>
<accession>A0AAD4D2M6</accession>
<evidence type="ECO:0000313" key="2">
    <source>
        <dbReference type="Proteomes" id="UP001194580"/>
    </source>
</evidence>
<protein>
    <submittedName>
        <fullName evidence="1">Uncharacterized protein</fullName>
    </submittedName>
</protein>
<proteinExistence type="predicted"/>
<feature type="non-terminal residue" evidence="1">
    <location>
        <position position="332"/>
    </location>
</feature>
<evidence type="ECO:0000313" key="1">
    <source>
        <dbReference type="EMBL" id="KAG0259143.1"/>
    </source>
</evidence>
<dbReference type="AlphaFoldDB" id="A0AAD4D2M6"/>
<dbReference type="Gene3D" id="3.80.10.10">
    <property type="entry name" value="Ribonuclease Inhibitor"/>
    <property type="match status" value="1"/>
</dbReference>
<name>A0AAD4D2M6_9FUNG</name>